<dbReference type="EMBL" id="JAPCID010000041">
    <property type="protein sequence ID" value="MDA0140502.1"/>
    <property type="molecule type" value="Genomic_DNA"/>
</dbReference>
<dbReference type="RefSeq" id="WP_202954214.1">
    <property type="nucleotide sequence ID" value="NZ_JAPCID010000041.1"/>
</dbReference>
<keyword evidence="3" id="KW-1185">Reference proteome</keyword>
<protein>
    <recommendedName>
        <fullName evidence="4">Pirin C-terminal domain-containing protein</fullName>
    </recommendedName>
</protein>
<gene>
    <name evidence="2" type="ORF">OJ962_23595</name>
</gene>
<proteinExistence type="predicted"/>
<evidence type="ECO:0000313" key="3">
    <source>
        <dbReference type="Proteomes" id="UP001147700"/>
    </source>
</evidence>
<dbReference type="Proteomes" id="UP001147700">
    <property type="component" value="Unassembled WGS sequence"/>
</dbReference>
<reference evidence="2" key="1">
    <citation type="submission" date="2022-10" db="EMBL/GenBank/DDBJ databases">
        <title>The WGS of Solirubrobacter sp. CPCC 204708.</title>
        <authorList>
            <person name="Jiang Z."/>
        </authorList>
    </citation>
    <scope>NUCLEOTIDE SEQUENCE</scope>
    <source>
        <strain evidence="2">CPCC 204708</strain>
    </source>
</reference>
<evidence type="ECO:0000256" key="1">
    <source>
        <dbReference type="SAM" id="MobiDB-lite"/>
    </source>
</evidence>
<feature type="compositionally biased region" description="Low complexity" evidence="1">
    <location>
        <begin position="201"/>
        <end position="210"/>
    </location>
</feature>
<organism evidence="2 3">
    <name type="scientific">Solirubrobacter deserti</name>
    <dbReference type="NCBI Taxonomy" id="2282478"/>
    <lineage>
        <taxon>Bacteria</taxon>
        <taxon>Bacillati</taxon>
        <taxon>Actinomycetota</taxon>
        <taxon>Thermoleophilia</taxon>
        <taxon>Solirubrobacterales</taxon>
        <taxon>Solirubrobacteraceae</taxon>
        <taxon>Solirubrobacter</taxon>
    </lineage>
</organism>
<sequence>MASAPPPAGGGAGRSLTIVFESGRRVAPDALRINPAGATLEVGGFFHTPLKLTLGQLHLGMIDRGPATPKGDTGRFPILKRLSATSVVPREQGIEGWLWTTTGGSALTVLGDEDAAPSGAILFTKPLTAEQLKPTMEPKAYEALIARSPLGEPAIPGILFRAAEPSNAETAFRTYGLLRPLTDREVPPVMRRSLPTDRPADPSIAAAPAPRGTSVAPPGF</sequence>
<accession>A0ABT4RPK7</accession>
<feature type="region of interest" description="Disordered" evidence="1">
    <location>
        <begin position="188"/>
        <end position="220"/>
    </location>
</feature>
<name>A0ABT4RPK7_9ACTN</name>
<comment type="caution">
    <text evidence="2">The sequence shown here is derived from an EMBL/GenBank/DDBJ whole genome shotgun (WGS) entry which is preliminary data.</text>
</comment>
<evidence type="ECO:0000313" key="2">
    <source>
        <dbReference type="EMBL" id="MDA0140502.1"/>
    </source>
</evidence>
<evidence type="ECO:0008006" key="4">
    <source>
        <dbReference type="Google" id="ProtNLM"/>
    </source>
</evidence>